<evidence type="ECO:0000256" key="5">
    <source>
        <dbReference type="ARBA" id="ARBA00022960"/>
    </source>
</evidence>
<dbReference type="Pfam" id="PF03033">
    <property type="entry name" value="Glyco_transf_28"/>
    <property type="match status" value="1"/>
</dbReference>
<keyword evidence="3 10" id="KW-0328">Glycosyltransferase</keyword>
<comment type="subcellular location">
    <subcellularLocation>
        <location evidence="10">Cell membrane</location>
        <topology evidence="10">Peripheral membrane protein</topology>
        <orientation evidence="10">Cytoplasmic side</orientation>
    </subcellularLocation>
</comment>
<proteinExistence type="inferred from homology"/>
<accession>A0ABU2BCQ5</accession>
<keyword evidence="9 10" id="KW-0961">Cell wall biogenesis/degradation</keyword>
<protein>
    <recommendedName>
        <fullName evidence="10">UDP-N-acetylglucosamine--N-acetylmuramyl-(pentapeptide) pyrophosphoryl-undecaprenol N-acetylglucosamine transferase</fullName>
        <ecNumber evidence="10">2.4.1.227</ecNumber>
    </recommendedName>
    <alternativeName>
        <fullName evidence="10">Undecaprenyl-PP-MurNAc-pentapeptide-UDPGlcNAc GlcNAc transferase</fullName>
    </alternativeName>
</protein>
<comment type="catalytic activity">
    <reaction evidence="10">
        <text>di-trans,octa-cis-undecaprenyl diphospho-N-acetyl-alpha-D-muramoyl-L-alanyl-D-glutamyl-meso-2,6-diaminopimeloyl-D-alanyl-D-alanine + UDP-N-acetyl-alpha-D-glucosamine = di-trans,octa-cis-undecaprenyl diphospho-[N-acetyl-alpha-D-glucosaminyl-(1-&gt;4)]-N-acetyl-alpha-D-muramoyl-L-alanyl-D-glutamyl-meso-2,6-diaminopimeloyl-D-alanyl-D-alanine + UDP + H(+)</text>
        <dbReference type="Rhea" id="RHEA:31227"/>
        <dbReference type="ChEBI" id="CHEBI:15378"/>
        <dbReference type="ChEBI" id="CHEBI:57705"/>
        <dbReference type="ChEBI" id="CHEBI:58223"/>
        <dbReference type="ChEBI" id="CHEBI:61387"/>
        <dbReference type="ChEBI" id="CHEBI:61388"/>
        <dbReference type="EC" id="2.4.1.227"/>
    </reaction>
</comment>
<comment type="similarity">
    <text evidence="10">Belongs to the glycosyltransferase 28 family. MurG subfamily.</text>
</comment>
<comment type="caution">
    <text evidence="13">The sequence shown here is derived from an EMBL/GenBank/DDBJ whole genome shotgun (WGS) entry which is preliminary data.</text>
</comment>
<evidence type="ECO:0000256" key="10">
    <source>
        <dbReference type="HAMAP-Rule" id="MF_00033"/>
    </source>
</evidence>
<dbReference type="EC" id="2.4.1.227" evidence="10"/>
<dbReference type="SUPFAM" id="SSF53756">
    <property type="entry name" value="UDP-Glycosyltransferase/glycogen phosphorylase"/>
    <property type="match status" value="1"/>
</dbReference>
<dbReference type="RefSeq" id="WP_277104587.1">
    <property type="nucleotide sequence ID" value="NZ_BAAAJS010000056.1"/>
</dbReference>
<reference evidence="13 14" key="1">
    <citation type="submission" date="2023-07" db="EMBL/GenBank/DDBJ databases">
        <title>Sequencing the genomes of 1000 actinobacteria strains.</title>
        <authorList>
            <person name="Klenk H.-P."/>
        </authorList>
    </citation>
    <scope>NUCLEOTIDE SEQUENCE [LARGE SCALE GENOMIC DNA]</scope>
    <source>
        <strain evidence="13 14">DSM 44508</strain>
    </source>
</reference>
<sequence>MTKNSLDVVVAGGGTAGHIEPALAVAAELRKRGANVIALGTAKGLEKDIVPARGFELQLISPVPVPRKINLDLFKLPLRLIKTIGEARRILRNHNADILIGFGGYVSAPGYLAARSLGIPFIIHEANARAGLANKLGEKLGGLGLNAVAGSGMPGKVVGIPIRTGLHSEADKAAARERGFQLWGLDPSRRTLVVTGGSQGAQSLNVAVEKNADALIASGWQILHVYGPKNTAPTPREHLHAVAYVDDMAAAYQVADVIVCRSGAMTVAEVTHAAVPAVYVPLPHGNGEQGLNASAVIKAGAAVLVDDRNIADQLVATVDTLIADDQQLGRMREAARNSGVGNAAETIADIVFDITDTHRAETDTHS</sequence>
<dbReference type="Proteomes" id="UP001183619">
    <property type="component" value="Unassembled WGS sequence"/>
</dbReference>
<keyword evidence="7 10" id="KW-0472">Membrane</keyword>
<dbReference type="EMBL" id="JAVDYF010000001">
    <property type="protein sequence ID" value="MDR7356136.1"/>
    <property type="molecule type" value="Genomic_DNA"/>
</dbReference>
<keyword evidence="1 10" id="KW-1003">Cell membrane</keyword>
<dbReference type="GO" id="GO:0016757">
    <property type="term" value="F:glycosyltransferase activity"/>
    <property type="evidence" value="ECO:0007669"/>
    <property type="project" value="UniProtKB-KW"/>
</dbReference>
<organism evidence="13 14">
    <name type="scientific">Corynebacterium felinum</name>
    <dbReference type="NCBI Taxonomy" id="131318"/>
    <lineage>
        <taxon>Bacteria</taxon>
        <taxon>Bacillati</taxon>
        <taxon>Actinomycetota</taxon>
        <taxon>Actinomycetes</taxon>
        <taxon>Mycobacteriales</taxon>
        <taxon>Corynebacteriaceae</taxon>
        <taxon>Corynebacterium</taxon>
    </lineage>
</organism>
<evidence type="ECO:0000256" key="1">
    <source>
        <dbReference type="ARBA" id="ARBA00022475"/>
    </source>
</evidence>
<gene>
    <name evidence="10" type="primary">murG</name>
    <name evidence="13" type="ORF">J2S37_002674</name>
</gene>
<feature type="binding site" evidence="10">
    <location>
        <position position="289"/>
    </location>
    <ligand>
        <name>UDP-N-acetyl-alpha-D-glucosamine</name>
        <dbReference type="ChEBI" id="CHEBI:57705"/>
    </ligand>
</feature>
<dbReference type="PANTHER" id="PTHR21015:SF22">
    <property type="entry name" value="GLYCOSYLTRANSFERASE"/>
    <property type="match status" value="1"/>
</dbReference>
<keyword evidence="2 10" id="KW-0132">Cell division</keyword>
<evidence type="ECO:0000256" key="3">
    <source>
        <dbReference type="ARBA" id="ARBA00022676"/>
    </source>
</evidence>
<dbReference type="InterPro" id="IPR004276">
    <property type="entry name" value="GlycoTrans_28_N"/>
</dbReference>
<dbReference type="InterPro" id="IPR007235">
    <property type="entry name" value="Glyco_trans_28_C"/>
</dbReference>
<feature type="binding site" evidence="10">
    <location>
        <position position="127"/>
    </location>
    <ligand>
        <name>UDP-N-acetyl-alpha-D-glucosamine</name>
        <dbReference type="ChEBI" id="CHEBI:57705"/>
    </ligand>
</feature>
<evidence type="ECO:0000256" key="9">
    <source>
        <dbReference type="ARBA" id="ARBA00023316"/>
    </source>
</evidence>
<dbReference type="Pfam" id="PF04101">
    <property type="entry name" value="Glyco_tran_28_C"/>
    <property type="match status" value="1"/>
</dbReference>
<evidence type="ECO:0000313" key="13">
    <source>
        <dbReference type="EMBL" id="MDR7356136.1"/>
    </source>
</evidence>
<evidence type="ECO:0000313" key="14">
    <source>
        <dbReference type="Proteomes" id="UP001183619"/>
    </source>
</evidence>
<comment type="pathway">
    <text evidence="10">Cell wall biogenesis; peptidoglycan biosynthesis.</text>
</comment>
<dbReference type="NCBIfam" id="TIGR01133">
    <property type="entry name" value="murG"/>
    <property type="match status" value="1"/>
</dbReference>
<dbReference type="HAMAP" id="MF_00033">
    <property type="entry name" value="MurG"/>
    <property type="match status" value="1"/>
</dbReference>
<dbReference type="CDD" id="cd03785">
    <property type="entry name" value="GT28_MurG"/>
    <property type="match status" value="1"/>
</dbReference>
<feature type="domain" description="Glycosyl transferase family 28 C-terminal" evidence="12">
    <location>
        <begin position="191"/>
        <end position="346"/>
    </location>
</feature>
<keyword evidence="5 10" id="KW-0133">Cell shape</keyword>
<feature type="domain" description="Glycosyltransferase family 28 N-terminal" evidence="11">
    <location>
        <begin position="8"/>
        <end position="137"/>
    </location>
</feature>
<evidence type="ECO:0000256" key="7">
    <source>
        <dbReference type="ARBA" id="ARBA00023136"/>
    </source>
</evidence>
<evidence type="ECO:0000259" key="11">
    <source>
        <dbReference type="Pfam" id="PF03033"/>
    </source>
</evidence>
<comment type="caution">
    <text evidence="10">Lacks conserved residue(s) required for the propagation of feature annotation.</text>
</comment>
<comment type="function">
    <text evidence="10">Cell wall formation. Catalyzes the transfer of a GlcNAc subunit on undecaprenyl-pyrophosphoryl-MurNAc-pentapeptide (lipid intermediate I) to form undecaprenyl-pyrophosphoryl-MurNAc-(pentapeptide)GlcNAc (lipid intermediate II).</text>
</comment>
<evidence type="ECO:0000256" key="6">
    <source>
        <dbReference type="ARBA" id="ARBA00022984"/>
    </source>
</evidence>
<evidence type="ECO:0000256" key="8">
    <source>
        <dbReference type="ARBA" id="ARBA00023306"/>
    </source>
</evidence>
<feature type="binding site" evidence="10">
    <location>
        <position position="163"/>
    </location>
    <ligand>
        <name>UDP-N-acetyl-alpha-D-glucosamine</name>
        <dbReference type="ChEBI" id="CHEBI:57705"/>
    </ligand>
</feature>
<dbReference type="Gene3D" id="3.40.50.2000">
    <property type="entry name" value="Glycogen Phosphorylase B"/>
    <property type="match status" value="2"/>
</dbReference>
<feature type="binding site" evidence="10">
    <location>
        <begin position="15"/>
        <end position="17"/>
    </location>
    <ligand>
        <name>UDP-N-acetyl-alpha-D-glucosamine</name>
        <dbReference type="ChEBI" id="CHEBI:57705"/>
    </ligand>
</feature>
<keyword evidence="6 10" id="KW-0573">Peptidoglycan synthesis</keyword>
<keyword evidence="8 10" id="KW-0131">Cell cycle</keyword>
<evidence type="ECO:0000256" key="2">
    <source>
        <dbReference type="ARBA" id="ARBA00022618"/>
    </source>
</evidence>
<feature type="binding site" evidence="10">
    <location>
        <position position="198"/>
    </location>
    <ligand>
        <name>UDP-N-acetyl-alpha-D-glucosamine</name>
        <dbReference type="ChEBI" id="CHEBI:57705"/>
    </ligand>
</feature>
<dbReference type="InterPro" id="IPR006009">
    <property type="entry name" value="GlcNAc_MurG"/>
</dbReference>
<evidence type="ECO:0000259" key="12">
    <source>
        <dbReference type="Pfam" id="PF04101"/>
    </source>
</evidence>
<name>A0ABU2BCQ5_9CORY</name>
<keyword evidence="14" id="KW-1185">Reference proteome</keyword>
<dbReference type="PANTHER" id="PTHR21015">
    <property type="entry name" value="UDP-N-ACETYLGLUCOSAMINE--N-ACETYLMURAMYL-(PENTAPEPTIDE) PYROPHOSPHORYL-UNDECAPRENOL N-ACETYLGLUCOSAMINE TRANSFERASE 1"/>
    <property type="match status" value="1"/>
</dbReference>
<evidence type="ECO:0000256" key="4">
    <source>
        <dbReference type="ARBA" id="ARBA00022679"/>
    </source>
</evidence>
<keyword evidence="4 10" id="KW-0808">Transferase</keyword>